<protein>
    <submittedName>
        <fullName evidence="2">TIGR00153 family protein</fullName>
    </submittedName>
</protein>
<comment type="similarity">
    <text evidence="1">Belongs to the UPF0111 family.</text>
</comment>
<dbReference type="InterPro" id="IPR018445">
    <property type="entry name" value="Put_Phosphate_transp_reg"/>
</dbReference>
<evidence type="ECO:0000313" key="3">
    <source>
        <dbReference type="Proteomes" id="UP001063350"/>
    </source>
</evidence>
<sequence length="215" mass="25287">MRILKNKIGIEKQIDDFLDQVSRSSLIFKQGAEAYLQQNQEDFQRRLEEIATVEHRGDELRRNIEIYLYSKTLIPESRGDVLELLENLDASLLDRFKGALWRFEIERPEINQAFQHDFLQLVNCSVEASEAIVRSSRAFFKDIDSVANHLDKVSYWESESDKVATRLQTAIFRTEELRLSHRMQIRDFARHIDKIADKAEDVADRLNIYVIKRSL</sequence>
<keyword evidence="3" id="KW-1185">Reference proteome</keyword>
<dbReference type="RefSeq" id="WP_267928154.1">
    <property type="nucleotide sequence ID" value="NZ_AP024233.1"/>
</dbReference>
<proteinExistence type="inferred from homology"/>
<gene>
    <name evidence="2" type="ORF">GF1_06210</name>
</gene>
<dbReference type="InterPro" id="IPR038078">
    <property type="entry name" value="PhoU-like_sf"/>
</dbReference>
<dbReference type="KEGG" id="ddu:GF1_06210"/>
<dbReference type="Proteomes" id="UP001063350">
    <property type="component" value="Chromosome"/>
</dbReference>
<name>A0A915XHN1_9BACT</name>
<accession>A0A915XHN1</accession>
<dbReference type="InterPro" id="IPR002727">
    <property type="entry name" value="DUF47"/>
</dbReference>
<evidence type="ECO:0000313" key="2">
    <source>
        <dbReference type="EMBL" id="BCO08245.1"/>
    </source>
</evidence>
<dbReference type="EMBL" id="AP024233">
    <property type="protein sequence ID" value="BCO08245.1"/>
    <property type="molecule type" value="Genomic_DNA"/>
</dbReference>
<organism evidence="2 3">
    <name type="scientific">Desulfolithobacter dissulfuricans</name>
    <dbReference type="NCBI Taxonomy" id="2795293"/>
    <lineage>
        <taxon>Bacteria</taxon>
        <taxon>Pseudomonadati</taxon>
        <taxon>Thermodesulfobacteriota</taxon>
        <taxon>Desulfobulbia</taxon>
        <taxon>Desulfobulbales</taxon>
        <taxon>Desulfobulbaceae</taxon>
        <taxon>Desulfolithobacter</taxon>
    </lineage>
</organism>
<dbReference type="AlphaFoldDB" id="A0A915XHN1"/>
<dbReference type="Pfam" id="PF01865">
    <property type="entry name" value="PhoU_div"/>
    <property type="match status" value="1"/>
</dbReference>
<dbReference type="PANTHER" id="PTHR36536:SF3">
    <property type="entry name" value="UPF0111 PROTEIN HI_1603"/>
    <property type="match status" value="1"/>
</dbReference>
<dbReference type="PANTHER" id="PTHR36536">
    <property type="entry name" value="UPF0111 PROTEIN HI_1603"/>
    <property type="match status" value="1"/>
</dbReference>
<reference evidence="2" key="1">
    <citation type="submission" date="2020-12" db="EMBL/GenBank/DDBJ databases">
        <title>Desulfobium dissulfuricans gen. nov., sp. nov., a novel mesophilic, sulfate-reducing bacterium isolated from a deep-sea hydrothermal vent.</title>
        <authorList>
            <person name="Hashimoto Y."/>
            <person name="Tame A."/>
            <person name="Sawayama S."/>
            <person name="Miyazaki J."/>
            <person name="Takai K."/>
            <person name="Nakagawa S."/>
        </authorList>
    </citation>
    <scope>NUCLEOTIDE SEQUENCE</scope>
    <source>
        <strain evidence="2">GF1</strain>
    </source>
</reference>
<evidence type="ECO:0000256" key="1">
    <source>
        <dbReference type="ARBA" id="ARBA00008591"/>
    </source>
</evidence>
<dbReference type="Gene3D" id="1.20.58.220">
    <property type="entry name" value="Phosphate transport system protein phou homolog 2, domain 2"/>
    <property type="match status" value="1"/>
</dbReference>